<evidence type="ECO:0000313" key="3">
    <source>
        <dbReference type="Proteomes" id="UP001529510"/>
    </source>
</evidence>
<dbReference type="Pfam" id="PF20502">
    <property type="entry name" value="DNAPKcs_CC1-2"/>
    <property type="match status" value="1"/>
</dbReference>
<gene>
    <name evidence="2" type="ORF">M9458_015908</name>
</gene>
<dbReference type="Proteomes" id="UP001529510">
    <property type="component" value="Unassembled WGS sequence"/>
</dbReference>
<feature type="domain" description="DNA-dependent protein kinase catalytic subunit CC1/2" evidence="1">
    <location>
        <begin position="2"/>
        <end position="137"/>
    </location>
</feature>
<name>A0ABD0QRF9_CIRMR</name>
<organism evidence="2 3">
    <name type="scientific">Cirrhinus mrigala</name>
    <name type="common">Mrigala</name>
    <dbReference type="NCBI Taxonomy" id="683832"/>
    <lineage>
        <taxon>Eukaryota</taxon>
        <taxon>Metazoa</taxon>
        <taxon>Chordata</taxon>
        <taxon>Craniata</taxon>
        <taxon>Vertebrata</taxon>
        <taxon>Euteleostomi</taxon>
        <taxon>Actinopterygii</taxon>
        <taxon>Neopterygii</taxon>
        <taxon>Teleostei</taxon>
        <taxon>Ostariophysi</taxon>
        <taxon>Cypriniformes</taxon>
        <taxon>Cyprinidae</taxon>
        <taxon>Labeoninae</taxon>
        <taxon>Labeonini</taxon>
        <taxon>Cirrhinus</taxon>
    </lineage>
</organism>
<comment type="caution">
    <text evidence="2">The sequence shown here is derived from an EMBL/GenBank/DDBJ whole genome shotgun (WGS) entry which is preliminary data.</text>
</comment>
<evidence type="ECO:0000259" key="1">
    <source>
        <dbReference type="Pfam" id="PF20502"/>
    </source>
</evidence>
<dbReference type="EMBL" id="JAMKFB020000007">
    <property type="protein sequence ID" value="KAL0188809.1"/>
    <property type="molecule type" value="Genomic_DNA"/>
</dbReference>
<accession>A0ABD0QRF9</accession>
<feature type="non-terminal residue" evidence="2">
    <location>
        <position position="1"/>
    </location>
</feature>
<evidence type="ECO:0000313" key="2">
    <source>
        <dbReference type="EMBL" id="KAL0188809.1"/>
    </source>
</evidence>
<protein>
    <recommendedName>
        <fullName evidence="1">DNA-dependent protein kinase catalytic subunit CC1/2 domain-containing protein</fullName>
    </recommendedName>
</protein>
<proteinExistence type="predicted"/>
<dbReference type="InterPro" id="IPR046803">
    <property type="entry name" value="DNAPKcs_CC1-2"/>
</dbReference>
<reference evidence="2 3" key="1">
    <citation type="submission" date="2024-05" db="EMBL/GenBank/DDBJ databases">
        <title>Genome sequencing and assembly of Indian major carp, Cirrhinus mrigala (Hamilton, 1822).</title>
        <authorList>
            <person name="Mohindra V."/>
            <person name="Chowdhury L.M."/>
            <person name="Lal K."/>
            <person name="Jena J.K."/>
        </authorList>
    </citation>
    <scope>NUCLEOTIDE SEQUENCE [LARGE SCALE GENOMIC DNA]</scope>
    <source>
        <strain evidence="2">CM1030</strain>
        <tissue evidence="2">Blood</tissue>
    </source>
</reference>
<sequence>TGEKSSFLPALRFFLTELSMQDVQTARACFKMGSAGQSHFSPREKEQYNYIKCSIIVRILEFSTMVLQKCPQDLWKIMEQDVFNSSFFTLVALAVCEPSSIGFNMADLEVCAPLLKALASTPYRTQLESGIRKRITVQ</sequence>
<keyword evidence="3" id="KW-1185">Reference proteome</keyword>
<dbReference type="AlphaFoldDB" id="A0ABD0QRF9"/>
<feature type="non-terminal residue" evidence="2">
    <location>
        <position position="138"/>
    </location>
</feature>